<dbReference type="Proteomes" id="UP001156974">
    <property type="component" value="Unassembled WGS sequence"/>
</dbReference>
<name>A0ABT6U474_9GAMM</name>
<gene>
    <name evidence="1" type="ORF">MKZ47_18045</name>
</gene>
<proteinExistence type="predicted"/>
<evidence type="ECO:0000313" key="1">
    <source>
        <dbReference type="EMBL" id="MDI4670974.1"/>
    </source>
</evidence>
<keyword evidence="2" id="KW-1185">Reference proteome</keyword>
<accession>A0ABT6U474</accession>
<comment type="caution">
    <text evidence="1">The sequence shown here is derived from an EMBL/GenBank/DDBJ whole genome shotgun (WGS) entry which is preliminary data.</text>
</comment>
<dbReference type="RefSeq" id="WP_162898094.1">
    <property type="nucleotide sequence ID" value="NZ_JAKUMG010000014.1"/>
</dbReference>
<protein>
    <submittedName>
        <fullName evidence="1">Uncharacterized protein</fullName>
    </submittedName>
</protein>
<dbReference type="EMBL" id="JAKUMG010000014">
    <property type="protein sequence ID" value="MDI4670974.1"/>
    <property type="molecule type" value="Genomic_DNA"/>
</dbReference>
<sequence>MNNSIKKAIMPIPSSIPNTEVREVHIGGKTILSLRAKWGPLFEGQQRAQAQG</sequence>
<reference evidence="1 2" key="1">
    <citation type="submission" date="2022-02" db="EMBL/GenBank/DDBJ databases">
        <title>Genome analysis of Beneficial Microorganisms for Coral consortium from Pocillopora damicornis.</title>
        <authorList>
            <person name="Rosado P.M."/>
            <person name="Cardoso P.M."/>
            <person name="Rosado J.G."/>
            <person name="Schultz J."/>
            <person name="Rocha U."/>
            <person name="Costa T.K."/>
            <person name="Peixoto R.S."/>
        </authorList>
    </citation>
    <scope>NUCLEOTIDE SEQUENCE [LARGE SCALE GENOMIC DNA]</scope>
    <source>
        <strain evidence="1 2">BMC5</strain>
    </source>
</reference>
<dbReference type="GeneID" id="99507975"/>
<evidence type="ECO:0000313" key="2">
    <source>
        <dbReference type="Proteomes" id="UP001156974"/>
    </source>
</evidence>
<organism evidence="1 2">
    <name type="scientific">Pseudoalteromonas shioyasakiensis</name>
    <dbReference type="NCBI Taxonomy" id="1190813"/>
    <lineage>
        <taxon>Bacteria</taxon>
        <taxon>Pseudomonadati</taxon>
        <taxon>Pseudomonadota</taxon>
        <taxon>Gammaproteobacteria</taxon>
        <taxon>Alteromonadales</taxon>
        <taxon>Pseudoalteromonadaceae</taxon>
        <taxon>Pseudoalteromonas</taxon>
    </lineage>
</organism>